<evidence type="ECO:0000256" key="2">
    <source>
        <dbReference type="ARBA" id="ARBA00022630"/>
    </source>
</evidence>
<dbReference type="InterPro" id="IPR050493">
    <property type="entry name" value="FAD-dep_Monooxygenase_BioMet"/>
</dbReference>
<dbReference type="PANTHER" id="PTHR13789:SF309">
    <property type="entry name" value="PUTATIVE (AFU_ORTHOLOGUE AFUA_6G14510)-RELATED"/>
    <property type="match status" value="1"/>
</dbReference>
<evidence type="ECO:0000256" key="4">
    <source>
        <dbReference type="ARBA" id="ARBA00023002"/>
    </source>
</evidence>
<dbReference type="InterPro" id="IPR036188">
    <property type="entry name" value="FAD/NAD-bd_sf"/>
</dbReference>
<dbReference type="AlphaFoldDB" id="A0AAD5XWT5"/>
<keyword evidence="4" id="KW-0560">Oxidoreductase</keyword>
<evidence type="ECO:0000313" key="7">
    <source>
        <dbReference type="EMBL" id="KAJ3222373.1"/>
    </source>
</evidence>
<keyword evidence="8" id="KW-1185">Reference proteome</keyword>
<name>A0AAD5XWT5_9FUNG</name>
<comment type="similarity">
    <text evidence="1">Belongs to the paxM FAD-dependent monooxygenase family.</text>
</comment>
<proteinExistence type="inferred from homology"/>
<evidence type="ECO:0000256" key="3">
    <source>
        <dbReference type="ARBA" id="ARBA00022827"/>
    </source>
</evidence>
<dbReference type="GO" id="GO:0071949">
    <property type="term" value="F:FAD binding"/>
    <property type="evidence" value="ECO:0007669"/>
    <property type="project" value="InterPro"/>
</dbReference>
<dbReference type="PANTHER" id="PTHR13789">
    <property type="entry name" value="MONOOXYGENASE"/>
    <property type="match status" value="1"/>
</dbReference>
<dbReference type="Proteomes" id="UP001211065">
    <property type="component" value="Unassembled WGS sequence"/>
</dbReference>
<keyword evidence="5" id="KW-0503">Monooxygenase</keyword>
<dbReference type="Gene3D" id="3.50.50.60">
    <property type="entry name" value="FAD/NAD(P)-binding domain"/>
    <property type="match status" value="1"/>
</dbReference>
<evidence type="ECO:0000256" key="5">
    <source>
        <dbReference type="ARBA" id="ARBA00023033"/>
    </source>
</evidence>
<feature type="domain" description="FAD-binding" evidence="6">
    <location>
        <begin position="9"/>
        <end position="340"/>
    </location>
</feature>
<protein>
    <recommendedName>
        <fullName evidence="6">FAD-binding domain-containing protein</fullName>
    </recommendedName>
</protein>
<dbReference type="GO" id="GO:0004497">
    <property type="term" value="F:monooxygenase activity"/>
    <property type="evidence" value="ECO:0007669"/>
    <property type="project" value="UniProtKB-KW"/>
</dbReference>
<evidence type="ECO:0000256" key="1">
    <source>
        <dbReference type="ARBA" id="ARBA00007992"/>
    </source>
</evidence>
<keyword evidence="2" id="KW-0285">Flavoprotein</keyword>
<sequence length="443" mass="49724">MNLEVEPNIVISGAGIAGLVLALSLRKMGVAVTVYEQAPSFDDGVGGAIGLYPNGLRVIRDISIEVLREIRKQGRSYIYRRWMRHDGSEVAVGQEKYLCEFKDEQEEEELTSLGIRRWRLQKILVTASERMGVKIIWGKRINLVKVIDPENDIKVELTLSDNSKVNCDLLFGCDGVKSAIRTSLFGNEADPSYTGITCLMGSAPIAKKSPLNGICFPSSVTSKCHACFYPCNEEEIIFQIYFPTEEKPETWKPLTLEESKIECNELAKTLKNEGWSSIFTDCLLSADSVLRVGLRARSPIPVWHSPKNNPRVILLGDAAHPPVPYIGQGAMMAIEDAGILSLLIKSFCKPNEIAKFNLNNLPIVSKHYEGLRLPRTTTMLEKSHELGKMQLERATNTNKFEIWYKEMTMWANVKRFGTLPIMLNGASYNYQSAVEEELRKSKL</sequence>
<keyword evidence="3" id="KW-0274">FAD</keyword>
<dbReference type="EMBL" id="JADGJW010000178">
    <property type="protein sequence ID" value="KAJ3222373.1"/>
    <property type="molecule type" value="Genomic_DNA"/>
</dbReference>
<gene>
    <name evidence="7" type="ORF">HK099_002361</name>
</gene>
<organism evidence="7 8">
    <name type="scientific">Clydaea vesicula</name>
    <dbReference type="NCBI Taxonomy" id="447962"/>
    <lineage>
        <taxon>Eukaryota</taxon>
        <taxon>Fungi</taxon>
        <taxon>Fungi incertae sedis</taxon>
        <taxon>Chytridiomycota</taxon>
        <taxon>Chytridiomycota incertae sedis</taxon>
        <taxon>Chytridiomycetes</taxon>
        <taxon>Lobulomycetales</taxon>
        <taxon>Lobulomycetaceae</taxon>
        <taxon>Clydaea</taxon>
    </lineage>
</organism>
<reference evidence="7" key="1">
    <citation type="submission" date="2020-05" db="EMBL/GenBank/DDBJ databases">
        <title>Phylogenomic resolution of chytrid fungi.</title>
        <authorList>
            <person name="Stajich J.E."/>
            <person name="Amses K."/>
            <person name="Simmons R."/>
            <person name="Seto K."/>
            <person name="Myers J."/>
            <person name="Bonds A."/>
            <person name="Quandt C.A."/>
            <person name="Barry K."/>
            <person name="Liu P."/>
            <person name="Grigoriev I."/>
            <person name="Longcore J.E."/>
            <person name="James T.Y."/>
        </authorList>
    </citation>
    <scope>NUCLEOTIDE SEQUENCE</scope>
    <source>
        <strain evidence="7">JEL0476</strain>
    </source>
</reference>
<dbReference type="PRINTS" id="PR00420">
    <property type="entry name" value="RNGMNOXGNASE"/>
</dbReference>
<evidence type="ECO:0000313" key="8">
    <source>
        <dbReference type="Proteomes" id="UP001211065"/>
    </source>
</evidence>
<evidence type="ECO:0000259" key="6">
    <source>
        <dbReference type="Pfam" id="PF01494"/>
    </source>
</evidence>
<dbReference type="Pfam" id="PF01494">
    <property type="entry name" value="FAD_binding_3"/>
    <property type="match status" value="1"/>
</dbReference>
<comment type="caution">
    <text evidence="7">The sequence shown here is derived from an EMBL/GenBank/DDBJ whole genome shotgun (WGS) entry which is preliminary data.</text>
</comment>
<accession>A0AAD5XWT5</accession>
<dbReference type="InterPro" id="IPR002938">
    <property type="entry name" value="FAD-bd"/>
</dbReference>
<dbReference type="SUPFAM" id="SSF51905">
    <property type="entry name" value="FAD/NAD(P)-binding domain"/>
    <property type="match status" value="1"/>
</dbReference>